<keyword evidence="4" id="KW-1185">Reference proteome</keyword>
<sequence>MVRGRRAVRLSRTRRIMRPTARIRAHQRGFARAAAAAGGRTRALAGRTASGMANSAAPRNTIRRNLAVRPAARAHLLADAPAGRRTRIRARRADRGMAEGIRTGEGGTARRTGRRHLGRRRTAAGDRARRPARRRPPHRGRITCAATGFGVRPPDGRAGAGLGAEPARAPNRHRCAPARRGAPAHGRTARHPRRRRPPRRNPRPPGRIRLPLGRRTRSRRGLAAAADGGDAAAALAAGLRRSARGRHREDAQPIPPTDTRWLGGCRTLPTGFGLGRCALRRRCPLRYGDAAPPRTLRAAARRGPDPAPAPAGRLMAVGAGGAAARDGPSLAGSACAAPDPAAVRAGAGRGAQAGRLRRRTGRAPLAARRRGRPLPVHRRERGRRRGPPLRGRQLAARLRPARHRHQPTLSDARGVAMSTESPAGLLRPHAEQSDTAELAALAAVDDRPRPPSWRLSPWAVVTYLLGGTLDDGTVITPKYVGPRRLMEVAVATLATDRALLLLGVPGTAKTWVSEHLSAAICGTSALLVQGTSGTAEESIRYGWNYARLLAEGPSDGALVPSPVLTAMRTGGIARIEELTRIPSDVQDALITVLSEKTLPIPELGAEVQAAKGFNVIATANDRDRGVNELSSALCRRFNTVVLPLPASEDEEVEIVTRRVAQLGAALELPPIPAAAEEVRRVVRVFRELRSGATADGRTKLKSPSGTLSTAEAISVLTNGIALSTHFGDGILRASDIAGAVLGSVIKDPVADAVVWTEYLEAVVRERPDWADFYRACREVTG</sequence>
<feature type="compositionally biased region" description="Low complexity" evidence="1">
    <location>
        <begin position="221"/>
        <end position="230"/>
    </location>
</feature>
<dbReference type="EMBL" id="CP046172">
    <property type="protein sequence ID" value="QIS16930.1"/>
    <property type="molecule type" value="Genomic_DNA"/>
</dbReference>
<feature type="compositionally biased region" description="Basic residues" evidence="1">
    <location>
        <begin position="111"/>
        <end position="122"/>
    </location>
</feature>
<dbReference type="PANTHER" id="PTHR42759">
    <property type="entry name" value="MOXR FAMILY PROTEIN"/>
    <property type="match status" value="1"/>
</dbReference>
<dbReference type="Proteomes" id="UP000503540">
    <property type="component" value="Chromosome"/>
</dbReference>
<name>A0A6G9YUV1_9NOCA</name>
<dbReference type="KEGG" id="nah:F5544_37225"/>
<accession>A0A6G9YUV1</accession>
<feature type="compositionally biased region" description="Basic residues" evidence="1">
    <location>
        <begin position="130"/>
        <end position="141"/>
    </location>
</feature>
<dbReference type="Gene3D" id="3.40.50.300">
    <property type="entry name" value="P-loop containing nucleotide triphosphate hydrolases"/>
    <property type="match status" value="1"/>
</dbReference>
<dbReference type="InterPro" id="IPR050764">
    <property type="entry name" value="CbbQ/NirQ/NorQ/GpvN"/>
</dbReference>
<dbReference type="InterPro" id="IPR027417">
    <property type="entry name" value="P-loop_NTPase"/>
</dbReference>
<dbReference type="Pfam" id="PF07728">
    <property type="entry name" value="AAA_5"/>
    <property type="match status" value="1"/>
</dbReference>
<feature type="region of interest" description="Disordered" evidence="1">
    <location>
        <begin position="347"/>
        <end position="406"/>
    </location>
</feature>
<protein>
    <submittedName>
        <fullName evidence="3">AAA domain-containing protein</fullName>
    </submittedName>
</protein>
<organism evidence="3 4">
    <name type="scientific">Nocardia arthritidis</name>
    <dbReference type="NCBI Taxonomy" id="228602"/>
    <lineage>
        <taxon>Bacteria</taxon>
        <taxon>Bacillati</taxon>
        <taxon>Actinomycetota</taxon>
        <taxon>Actinomycetes</taxon>
        <taxon>Mycobacteriales</taxon>
        <taxon>Nocardiaceae</taxon>
        <taxon>Nocardia</taxon>
    </lineage>
</organism>
<feature type="compositionally biased region" description="Basic residues" evidence="1">
    <location>
        <begin position="355"/>
        <end position="387"/>
    </location>
</feature>
<dbReference type="InterPro" id="IPR011704">
    <property type="entry name" value="ATPase_dyneun-rel_AAA"/>
</dbReference>
<feature type="compositionally biased region" description="Basic residues" evidence="1">
    <location>
        <begin position="187"/>
        <end position="202"/>
    </location>
</feature>
<feature type="domain" description="ATPase dynein-related AAA" evidence="2">
    <location>
        <begin position="499"/>
        <end position="637"/>
    </location>
</feature>
<feature type="compositionally biased region" description="Low complexity" evidence="1">
    <location>
        <begin position="388"/>
        <end position="398"/>
    </location>
</feature>
<dbReference type="SUPFAM" id="SSF52540">
    <property type="entry name" value="P-loop containing nucleoside triphosphate hydrolases"/>
    <property type="match status" value="1"/>
</dbReference>
<evidence type="ECO:0000313" key="3">
    <source>
        <dbReference type="EMBL" id="QIS16930.1"/>
    </source>
</evidence>
<dbReference type="GO" id="GO:0005524">
    <property type="term" value="F:ATP binding"/>
    <property type="evidence" value="ECO:0007669"/>
    <property type="project" value="InterPro"/>
</dbReference>
<evidence type="ECO:0000313" key="4">
    <source>
        <dbReference type="Proteomes" id="UP000503540"/>
    </source>
</evidence>
<feature type="region of interest" description="Disordered" evidence="1">
    <location>
        <begin position="100"/>
        <end position="230"/>
    </location>
</feature>
<evidence type="ECO:0000256" key="1">
    <source>
        <dbReference type="SAM" id="MobiDB-lite"/>
    </source>
</evidence>
<dbReference type="AlphaFoldDB" id="A0A6G9YUV1"/>
<dbReference type="PANTHER" id="PTHR42759:SF1">
    <property type="entry name" value="MAGNESIUM-CHELATASE SUBUNIT CHLD"/>
    <property type="match status" value="1"/>
</dbReference>
<dbReference type="GO" id="GO:0016887">
    <property type="term" value="F:ATP hydrolysis activity"/>
    <property type="evidence" value="ECO:0007669"/>
    <property type="project" value="InterPro"/>
</dbReference>
<gene>
    <name evidence="3" type="ORF">F5544_37225</name>
</gene>
<reference evidence="3 4" key="1">
    <citation type="journal article" date="2019" name="ACS Chem. Biol.">
        <title>Identification and Mobilization of a Cryptic Antibiotic Biosynthesis Gene Locus from a Human-Pathogenic Nocardia Isolate.</title>
        <authorList>
            <person name="Herisse M."/>
            <person name="Ishida K."/>
            <person name="Porter J.L."/>
            <person name="Howden B."/>
            <person name="Hertweck C."/>
            <person name="Stinear T.P."/>
            <person name="Pidot S.J."/>
        </authorList>
    </citation>
    <scope>NUCLEOTIDE SEQUENCE [LARGE SCALE GENOMIC DNA]</scope>
    <source>
        <strain evidence="3 4">AUSMDU00012717</strain>
    </source>
</reference>
<evidence type="ECO:0000259" key="2">
    <source>
        <dbReference type="Pfam" id="PF07728"/>
    </source>
</evidence>
<proteinExistence type="predicted"/>